<proteinExistence type="predicted"/>
<gene>
    <name evidence="1" type="ORF">NCS_10721</name>
</gene>
<dbReference type="OrthoDB" id="10859at2157"/>
<organism evidence="1 2">
    <name type="scientific">Candidatus Nitrosotalea okcheonensis</name>
    <dbReference type="NCBI Taxonomy" id="1903276"/>
    <lineage>
        <taxon>Archaea</taxon>
        <taxon>Nitrososphaerota</taxon>
        <taxon>Nitrososphaeria</taxon>
        <taxon>Nitrosotaleales</taxon>
        <taxon>Nitrosotaleaceae</taxon>
        <taxon>Nitrosotalea</taxon>
    </lineage>
</organism>
<accession>A0A2H1FDS3</accession>
<protein>
    <recommendedName>
        <fullName evidence="3">TRASH domain-containing protein</fullName>
    </recommendedName>
</protein>
<evidence type="ECO:0000313" key="1">
    <source>
        <dbReference type="EMBL" id="SMH70914.1"/>
    </source>
</evidence>
<reference evidence="2" key="1">
    <citation type="submission" date="2017-03" db="EMBL/GenBank/DDBJ databases">
        <authorList>
            <person name="Herbold C."/>
        </authorList>
    </citation>
    <scope>NUCLEOTIDE SEQUENCE [LARGE SCALE GENOMIC DNA]</scope>
</reference>
<keyword evidence="2" id="KW-1185">Reference proteome</keyword>
<dbReference type="EMBL" id="LT841358">
    <property type="protein sequence ID" value="SMH70914.1"/>
    <property type="molecule type" value="Genomic_DNA"/>
</dbReference>
<dbReference type="AlphaFoldDB" id="A0A2H1FDS3"/>
<evidence type="ECO:0000313" key="2">
    <source>
        <dbReference type="Proteomes" id="UP000230607"/>
    </source>
</evidence>
<sequence length="56" mass="6404">MFGMTKHCPVCGMDVKKDTPFKRFGKSFCSDEHAQKYTDMQMTRQKDEDQGSGCCC</sequence>
<evidence type="ECO:0008006" key="3">
    <source>
        <dbReference type="Google" id="ProtNLM"/>
    </source>
</evidence>
<dbReference type="Proteomes" id="UP000230607">
    <property type="component" value="Chromosome 1"/>
</dbReference>
<dbReference type="RefSeq" id="WP_157926973.1">
    <property type="nucleotide sequence ID" value="NZ_LT841358.1"/>
</dbReference>
<name>A0A2H1FDS3_9ARCH</name>